<evidence type="ECO:0000256" key="1">
    <source>
        <dbReference type="SAM" id="Phobius"/>
    </source>
</evidence>
<dbReference type="EMBL" id="CP142434">
    <property type="protein sequence ID" value="XBC48511.1"/>
    <property type="molecule type" value="Genomic_DNA"/>
</dbReference>
<keyword evidence="1" id="KW-0472">Membrane</keyword>
<protein>
    <submittedName>
        <fullName evidence="2">Phage holin</fullName>
    </submittedName>
</protein>
<dbReference type="AlphaFoldDB" id="A0AB74TQ39"/>
<sequence length="64" mass="7366">MVRLTNKQYDVMKWLVSIVAPALIVFLGIVFQTIGWQYTEQFMTIAVAFEAFLGAIFKFSKESK</sequence>
<accession>A0AB74TQ39</accession>
<evidence type="ECO:0000313" key="2">
    <source>
        <dbReference type="EMBL" id="XBC48511.1"/>
    </source>
</evidence>
<keyword evidence="1" id="KW-0812">Transmembrane</keyword>
<feature type="transmembrane region" description="Helical" evidence="1">
    <location>
        <begin position="12"/>
        <end position="36"/>
    </location>
</feature>
<reference evidence="2" key="1">
    <citation type="submission" date="2023-12" db="EMBL/GenBank/DDBJ databases">
        <title>Dolosigranulum savutii sp. nov. isolated from human upper respiratory samples collected in Botswana.</title>
        <authorList>
            <person name="Kelly M.S."/>
        </authorList>
    </citation>
    <scope>NUCLEOTIDE SEQUENCE</scope>
    <source>
        <strain evidence="2">MSK312</strain>
    </source>
</reference>
<dbReference type="RefSeq" id="WP_244359440.1">
    <property type="nucleotide sequence ID" value="NZ_CP142434.1"/>
</dbReference>
<proteinExistence type="predicted"/>
<keyword evidence="1" id="KW-1133">Transmembrane helix</keyword>
<dbReference type="InterPro" id="IPR031612">
    <property type="entry name" value="Phage_holin_Dp1"/>
</dbReference>
<gene>
    <name evidence="2" type="ORF">VUQ09_03715</name>
</gene>
<name>A0AB74TQ39_9LACT</name>
<dbReference type="Pfam" id="PF16938">
    <property type="entry name" value="Phage_holin_Dp1"/>
    <property type="match status" value="1"/>
</dbReference>
<feature type="transmembrane region" description="Helical" evidence="1">
    <location>
        <begin position="42"/>
        <end position="60"/>
    </location>
</feature>
<organism evidence="2">
    <name type="scientific">Dolosigranulum savutiense</name>
    <dbReference type="NCBI Taxonomy" id="3110288"/>
    <lineage>
        <taxon>Bacteria</taxon>
        <taxon>Bacillati</taxon>
        <taxon>Bacillota</taxon>
        <taxon>Bacilli</taxon>
        <taxon>Lactobacillales</taxon>
        <taxon>Carnobacteriaceae</taxon>
        <taxon>Dolosigranulum</taxon>
    </lineage>
</organism>